<dbReference type="PANTHER" id="PTHR30462:SF3">
    <property type="entry name" value="INTERMEMBRANE TRANSPORT PROTEIN PQIA"/>
    <property type="match status" value="1"/>
</dbReference>
<reference evidence="9 10" key="1">
    <citation type="submission" date="2017-05" db="EMBL/GenBank/DDBJ databases">
        <title>Whole genome sequencing of Yersinia kristensenii.</title>
        <authorList>
            <person name="Campioni F."/>
        </authorList>
    </citation>
    <scope>NUCLEOTIDE SEQUENCE [LARGE SCALE GENOMIC DNA]</scope>
    <source>
        <strain evidence="9 10">CFSAN060536</strain>
    </source>
</reference>
<dbReference type="PANTHER" id="PTHR30462">
    <property type="entry name" value="INTERMEMBRANE TRANSPORT PROTEIN PQIB-RELATED"/>
    <property type="match status" value="1"/>
</dbReference>
<dbReference type="InterPro" id="IPR005219">
    <property type="entry name" value="PqiA-like_proteobact"/>
</dbReference>
<evidence type="ECO:0000256" key="5">
    <source>
        <dbReference type="ARBA" id="ARBA00022692"/>
    </source>
</evidence>
<keyword evidence="4" id="KW-0997">Cell inner membrane</keyword>
<dbReference type="InterPro" id="IPR007498">
    <property type="entry name" value="PqiA-like"/>
</dbReference>
<keyword evidence="3" id="KW-1003">Cell membrane</keyword>
<evidence type="ECO:0000313" key="9">
    <source>
        <dbReference type="EMBL" id="OVZ84742.1"/>
    </source>
</evidence>
<dbReference type="EMBL" id="NHOI01000025">
    <property type="protein sequence ID" value="OVZ84742.1"/>
    <property type="molecule type" value="Genomic_DNA"/>
</dbReference>
<dbReference type="Proteomes" id="UP000196440">
    <property type="component" value="Unassembled WGS sequence"/>
</dbReference>
<comment type="subcellular location">
    <subcellularLocation>
        <location evidence="1">Cell inner membrane</location>
        <topology evidence="1">Multi-pass membrane protein</topology>
    </subcellularLocation>
</comment>
<proteinExistence type="inferred from homology"/>
<feature type="transmembrane region" description="Helical" evidence="8">
    <location>
        <begin position="150"/>
        <end position="170"/>
    </location>
</feature>
<evidence type="ECO:0000256" key="8">
    <source>
        <dbReference type="SAM" id="Phobius"/>
    </source>
</evidence>
<gene>
    <name evidence="9" type="ORF">CBW57_16695</name>
</gene>
<dbReference type="AlphaFoldDB" id="A0A208ZW73"/>
<keyword evidence="6 8" id="KW-1133">Transmembrane helix</keyword>
<feature type="transmembrane region" description="Helical" evidence="8">
    <location>
        <begin position="58"/>
        <end position="77"/>
    </location>
</feature>
<comment type="caution">
    <text evidence="9">The sequence shown here is derived from an EMBL/GenBank/DDBJ whole genome shotgun (WGS) entry which is preliminary data.</text>
</comment>
<dbReference type="InterPro" id="IPR051800">
    <property type="entry name" value="PqiA-PqiB_transport"/>
</dbReference>
<feature type="transmembrane region" description="Helical" evidence="8">
    <location>
        <begin position="383"/>
        <end position="406"/>
    </location>
</feature>
<feature type="transmembrane region" description="Helical" evidence="8">
    <location>
        <begin position="106"/>
        <end position="129"/>
    </location>
</feature>
<accession>A0A208ZW73</accession>
<evidence type="ECO:0000256" key="4">
    <source>
        <dbReference type="ARBA" id="ARBA00022519"/>
    </source>
</evidence>
<feature type="transmembrane region" description="Helical" evidence="8">
    <location>
        <begin position="176"/>
        <end position="194"/>
    </location>
</feature>
<keyword evidence="5 8" id="KW-0812">Transmembrane</keyword>
<feature type="transmembrane region" description="Helical" evidence="8">
    <location>
        <begin position="263"/>
        <end position="283"/>
    </location>
</feature>
<dbReference type="NCBIfam" id="NF011683">
    <property type="entry name" value="PRK15103.1"/>
    <property type="match status" value="1"/>
</dbReference>
<feature type="transmembrane region" description="Helical" evidence="8">
    <location>
        <begin position="356"/>
        <end position="377"/>
    </location>
</feature>
<dbReference type="Pfam" id="PF04403">
    <property type="entry name" value="PqiA"/>
    <property type="match status" value="2"/>
</dbReference>
<sequence>MYSVIEPKHGGQSGNVILCRQCDMSVALPSLPYGTKAVCPRCKTTLTARWDEPRKRPVGYALSALFMLVLANMFPFVNMRVAGITSEITLLQIPQVMVSDNYTSMATLFMVLVQLIPAFCMVAIILLCLRVRMPAHLKAVIARILFQFKSWCMVEIFLAGVLVSFVKLMAYGEIGIGSSFIPYCLFCLLQVRAFQCVDRHWMWQDIAPAPELKFPLITGRTGLSQGLRSCSCCTAILPQSQVQCPRCHTHGYVRRRNSLQWTMALLITSILLYIPANLMPIMITESLGNQMGSTIMSGVIFLWSEGSYPVAMVIFIASIMVPSLKMLAIGWLCWDAKGKGNTDTERMHFIYEIVEFVGRWSMIDVFVIAVLSSLVRIGQLMSIYPAIGALLFAMVVVLTMFSALTFDPRLTWDRISESTQKEPQGDGQ</sequence>
<evidence type="ECO:0000256" key="6">
    <source>
        <dbReference type="ARBA" id="ARBA00022989"/>
    </source>
</evidence>
<feature type="transmembrane region" description="Helical" evidence="8">
    <location>
        <begin position="295"/>
        <end position="321"/>
    </location>
</feature>
<name>A0A208ZW73_YERIN</name>
<evidence type="ECO:0000313" key="10">
    <source>
        <dbReference type="Proteomes" id="UP000196440"/>
    </source>
</evidence>
<keyword evidence="7 8" id="KW-0472">Membrane</keyword>
<protein>
    <submittedName>
        <fullName evidence="9">Paraquat-inducible protein A</fullName>
    </submittedName>
</protein>
<dbReference type="NCBIfam" id="TIGR00155">
    <property type="entry name" value="pqiA_fam"/>
    <property type="match status" value="1"/>
</dbReference>
<organism evidence="9 10">
    <name type="scientific">Yersinia intermedia</name>
    <dbReference type="NCBI Taxonomy" id="631"/>
    <lineage>
        <taxon>Bacteria</taxon>
        <taxon>Pseudomonadati</taxon>
        <taxon>Pseudomonadota</taxon>
        <taxon>Gammaproteobacteria</taxon>
        <taxon>Enterobacterales</taxon>
        <taxon>Yersiniaceae</taxon>
        <taxon>Yersinia</taxon>
    </lineage>
</organism>
<evidence type="ECO:0000256" key="3">
    <source>
        <dbReference type="ARBA" id="ARBA00022475"/>
    </source>
</evidence>
<evidence type="ECO:0000256" key="1">
    <source>
        <dbReference type="ARBA" id="ARBA00004429"/>
    </source>
</evidence>
<dbReference type="GO" id="GO:0005886">
    <property type="term" value="C:plasma membrane"/>
    <property type="evidence" value="ECO:0007669"/>
    <property type="project" value="UniProtKB-SubCell"/>
</dbReference>
<evidence type="ECO:0000256" key="7">
    <source>
        <dbReference type="ARBA" id="ARBA00023136"/>
    </source>
</evidence>
<comment type="similarity">
    <text evidence="2">Belongs to the PqiA family.</text>
</comment>
<evidence type="ECO:0000256" key="2">
    <source>
        <dbReference type="ARBA" id="ARBA00007555"/>
    </source>
</evidence>
<dbReference type="RefSeq" id="WP_074000249.1">
    <property type="nucleotide sequence ID" value="NZ_CBCPKE010000010.1"/>
</dbReference>